<dbReference type="AlphaFoldDB" id="A0A6C1B8C1"/>
<proteinExistence type="inferred from homology"/>
<feature type="transmembrane region" description="Helical" evidence="8">
    <location>
        <begin position="335"/>
        <end position="358"/>
    </location>
</feature>
<evidence type="ECO:0000256" key="8">
    <source>
        <dbReference type="RuleBase" id="RU365088"/>
    </source>
</evidence>
<feature type="transmembrane region" description="Helical" evidence="8">
    <location>
        <begin position="44"/>
        <end position="61"/>
    </location>
</feature>
<dbReference type="CDD" id="cd17320">
    <property type="entry name" value="MFS_MdfA_MDR_like"/>
    <property type="match status" value="1"/>
</dbReference>
<name>A0A6C1B8C1_9RHOO</name>
<evidence type="ECO:0000313" key="11">
    <source>
        <dbReference type="Proteomes" id="UP000501991"/>
    </source>
</evidence>
<keyword evidence="5 8" id="KW-0812">Transmembrane</keyword>
<accession>A0A6C1B8C1</accession>
<feature type="transmembrane region" description="Helical" evidence="8">
    <location>
        <begin position="276"/>
        <end position="296"/>
    </location>
</feature>
<evidence type="ECO:0000256" key="1">
    <source>
        <dbReference type="ARBA" id="ARBA00004651"/>
    </source>
</evidence>
<feature type="transmembrane region" description="Helical" evidence="8">
    <location>
        <begin position="131"/>
        <end position="155"/>
    </location>
</feature>
<dbReference type="GO" id="GO:0005886">
    <property type="term" value="C:plasma membrane"/>
    <property type="evidence" value="ECO:0007669"/>
    <property type="project" value="UniProtKB-SubCell"/>
</dbReference>
<dbReference type="GO" id="GO:1990961">
    <property type="term" value="P:xenobiotic detoxification by transmembrane export across the plasma membrane"/>
    <property type="evidence" value="ECO:0007669"/>
    <property type="project" value="InterPro"/>
</dbReference>
<dbReference type="Pfam" id="PF07690">
    <property type="entry name" value="MFS_1"/>
    <property type="match status" value="1"/>
</dbReference>
<evidence type="ECO:0000256" key="4">
    <source>
        <dbReference type="ARBA" id="ARBA00022475"/>
    </source>
</evidence>
<reference evidence="10 11" key="1">
    <citation type="submission" date="2020-02" db="EMBL/GenBank/DDBJ databases">
        <title>Nitrogenibacter mangrovi gen. nov., sp. nov. isolated from mangrove sediment, a denitrifying betaproteobacterium.</title>
        <authorList>
            <person name="Liao H."/>
            <person name="Tian Y."/>
        </authorList>
    </citation>
    <scope>NUCLEOTIDE SEQUENCE [LARGE SCALE GENOMIC DNA]</scope>
    <source>
        <strain evidence="10 11">M9-3-2</strain>
    </source>
</reference>
<dbReference type="KEGG" id="azq:G3580_19180"/>
<keyword evidence="7 8" id="KW-0472">Membrane</keyword>
<feature type="transmembrane region" description="Helical" evidence="8">
    <location>
        <begin position="98"/>
        <end position="119"/>
    </location>
</feature>
<feature type="transmembrane region" description="Helical" evidence="8">
    <location>
        <begin position="161"/>
        <end position="181"/>
    </location>
</feature>
<dbReference type="SUPFAM" id="SSF103473">
    <property type="entry name" value="MFS general substrate transporter"/>
    <property type="match status" value="1"/>
</dbReference>
<dbReference type="Gene3D" id="1.20.1720.10">
    <property type="entry name" value="Multidrug resistance protein D"/>
    <property type="match status" value="1"/>
</dbReference>
<dbReference type="InterPro" id="IPR036259">
    <property type="entry name" value="MFS_trans_sf"/>
</dbReference>
<dbReference type="GO" id="GO:0042910">
    <property type="term" value="F:xenobiotic transmembrane transporter activity"/>
    <property type="evidence" value="ECO:0007669"/>
    <property type="project" value="InterPro"/>
</dbReference>
<comment type="similarity">
    <text evidence="2 8">Belongs to the major facilitator superfamily. Bcr/CmlA family.</text>
</comment>
<dbReference type="InterPro" id="IPR004812">
    <property type="entry name" value="Efflux_drug-R_Bcr/CmlA"/>
</dbReference>
<feature type="transmembrane region" description="Helical" evidence="8">
    <location>
        <begin position="212"/>
        <end position="236"/>
    </location>
</feature>
<evidence type="ECO:0000256" key="2">
    <source>
        <dbReference type="ARBA" id="ARBA00006236"/>
    </source>
</evidence>
<gene>
    <name evidence="10" type="ORF">G3580_19180</name>
</gene>
<feature type="transmembrane region" description="Helical" evidence="8">
    <location>
        <begin position="248"/>
        <end position="269"/>
    </location>
</feature>
<comment type="subcellular location">
    <subcellularLocation>
        <location evidence="8">Cell inner membrane</location>
        <topology evidence="8">Multi-pass membrane protein</topology>
    </subcellularLocation>
    <subcellularLocation>
        <location evidence="1">Cell membrane</location>
        <topology evidence="1">Multi-pass membrane protein</topology>
    </subcellularLocation>
</comment>
<feature type="transmembrane region" description="Helical" evidence="8">
    <location>
        <begin position="302"/>
        <end position="323"/>
    </location>
</feature>
<dbReference type="InterPro" id="IPR011701">
    <property type="entry name" value="MFS"/>
</dbReference>
<dbReference type="InterPro" id="IPR020846">
    <property type="entry name" value="MFS_dom"/>
</dbReference>
<organism evidence="10 11">
    <name type="scientific">Nitrogeniibacter mangrovi</name>
    <dbReference type="NCBI Taxonomy" id="2016596"/>
    <lineage>
        <taxon>Bacteria</taxon>
        <taxon>Pseudomonadati</taxon>
        <taxon>Pseudomonadota</taxon>
        <taxon>Betaproteobacteria</taxon>
        <taxon>Rhodocyclales</taxon>
        <taxon>Zoogloeaceae</taxon>
        <taxon>Nitrogeniibacter</taxon>
    </lineage>
</organism>
<keyword evidence="11" id="KW-1185">Reference proteome</keyword>
<comment type="caution">
    <text evidence="8">Lacks conserved residue(s) required for the propagation of feature annotation.</text>
</comment>
<feature type="domain" description="Major facilitator superfamily (MFS) profile" evidence="9">
    <location>
        <begin position="6"/>
        <end position="388"/>
    </location>
</feature>
<dbReference type="PANTHER" id="PTHR23502">
    <property type="entry name" value="MAJOR FACILITATOR SUPERFAMILY"/>
    <property type="match status" value="1"/>
</dbReference>
<keyword evidence="8" id="KW-0997">Cell inner membrane</keyword>
<evidence type="ECO:0000256" key="6">
    <source>
        <dbReference type="ARBA" id="ARBA00022989"/>
    </source>
</evidence>
<dbReference type="PROSITE" id="PS50850">
    <property type="entry name" value="MFS"/>
    <property type="match status" value="1"/>
</dbReference>
<evidence type="ECO:0000256" key="3">
    <source>
        <dbReference type="ARBA" id="ARBA00022448"/>
    </source>
</evidence>
<evidence type="ECO:0000256" key="5">
    <source>
        <dbReference type="ARBA" id="ARBA00022692"/>
    </source>
</evidence>
<keyword evidence="6 8" id="KW-1133">Transmembrane helix</keyword>
<dbReference type="NCBIfam" id="TIGR00710">
    <property type="entry name" value="efflux_Bcr_CflA"/>
    <property type="match status" value="1"/>
</dbReference>
<keyword evidence="3 8" id="KW-0813">Transport</keyword>
<feature type="transmembrane region" description="Helical" evidence="8">
    <location>
        <begin position="364"/>
        <end position="385"/>
    </location>
</feature>
<evidence type="ECO:0000256" key="7">
    <source>
        <dbReference type="ARBA" id="ARBA00023136"/>
    </source>
</evidence>
<evidence type="ECO:0000259" key="9">
    <source>
        <dbReference type="PROSITE" id="PS50850"/>
    </source>
</evidence>
<feature type="transmembrane region" description="Helical" evidence="8">
    <location>
        <begin position="73"/>
        <end position="92"/>
    </location>
</feature>
<dbReference type="EMBL" id="CP048836">
    <property type="protein sequence ID" value="QID19941.1"/>
    <property type="molecule type" value="Genomic_DNA"/>
</dbReference>
<sequence length="396" mass="42094">MHFYEFVAFIAACMALNALAIDVMLPAMPELNADFFLSDPNQSQAVIALYLVGMGASQLFYGPLSDRFGRRPVLIGGLALFSLAGLLSAMTQSFAMLLAARFVQGLGAGAPRVIAVSLARDTYSGAQMGRVMSLVMMVFMAVPILAPSIGQLILLVAPWRWAFGALVVGGGLMLAWTLYRLEETLPVHRRRPMSPAAVFEGFRIAVTTRTTLGYMLAMGLVLGAHMGFVISAQRIFMDVFNAGQRFSLLFALVALAMSVAAFTNSRLVVRFGMRRLAILGLGALIVLNLAHLALVWRHGESLPLFLLMQAGSMFMFGFLGANLNTLAMEKVGHVAGTASSLIGFFTTVSGAVLGFVVGQCFDGSVVPLTSAYVVLGLGALAIVMVTERPAAALPAA</sequence>
<protein>
    <recommendedName>
        <fullName evidence="8">Bcr/CflA family efflux transporter</fullName>
    </recommendedName>
</protein>
<evidence type="ECO:0000313" key="10">
    <source>
        <dbReference type="EMBL" id="QID19941.1"/>
    </source>
</evidence>
<keyword evidence="4" id="KW-1003">Cell membrane</keyword>
<dbReference type="PANTHER" id="PTHR23502:SF132">
    <property type="entry name" value="POLYAMINE TRANSPORTER 2-RELATED"/>
    <property type="match status" value="1"/>
</dbReference>
<dbReference type="Proteomes" id="UP000501991">
    <property type="component" value="Chromosome"/>
</dbReference>